<dbReference type="EMBL" id="JAQMWT010000059">
    <property type="protein sequence ID" value="KAJ8611940.1"/>
    <property type="molecule type" value="Genomic_DNA"/>
</dbReference>
<dbReference type="PRINTS" id="PR00449">
    <property type="entry name" value="RASTRNSFRMNG"/>
</dbReference>
<dbReference type="PANTHER" id="PTHR47978">
    <property type="match status" value="1"/>
</dbReference>
<keyword evidence="1" id="KW-0547">Nucleotide-binding</keyword>
<accession>A0AAD7XMH3</accession>
<proteinExistence type="predicted"/>
<keyword evidence="3" id="KW-1185">Reference proteome</keyword>
<dbReference type="PROSITE" id="PS51419">
    <property type="entry name" value="RAB"/>
    <property type="match status" value="1"/>
</dbReference>
<sequence length="227" mass="25144">MSKSTDSEPRQKQLKVILLGDGAVGKTSIAQRFAGDGFAQTYKQTIGVDFFVKRIVLPGELHVTLQIWDIGGQSIGSKMLRNYVFGAHAVLLCYDMTNFESFANLEDWYKLVRQTFGSAARMPLVGVVANKCDLSHLRAVKSEVHKRFADENASWSFTMSAKSGDQVDSCFLKIAATLGVGHKHGDVEPDTYPVVKATIVEHKRHDDAVENGRLPPYKTNGRRCHVS</sequence>
<dbReference type="SUPFAM" id="SSF52540">
    <property type="entry name" value="P-loop containing nucleoside triphosphate hydrolases"/>
    <property type="match status" value="1"/>
</dbReference>
<dbReference type="SMART" id="SM00173">
    <property type="entry name" value="RAS"/>
    <property type="match status" value="1"/>
</dbReference>
<dbReference type="Gene3D" id="3.40.50.300">
    <property type="entry name" value="P-loop containing nucleotide triphosphate hydrolases"/>
    <property type="match status" value="1"/>
</dbReference>
<name>A0AAD7XMH3_9STRA</name>
<dbReference type="FunFam" id="3.40.50.300:FF:001508">
    <property type="entry name" value="Small GTP-binding protein Rab28, putative"/>
    <property type="match status" value="1"/>
</dbReference>
<comment type="caution">
    <text evidence="2">The sequence shown here is derived from an EMBL/GenBank/DDBJ whole genome shotgun (WGS) entry which is preliminary data.</text>
</comment>
<dbReference type="InterPro" id="IPR005225">
    <property type="entry name" value="Small_GTP-bd"/>
</dbReference>
<dbReference type="AlphaFoldDB" id="A0AAD7XMH3"/>
<evidence type="ECO:0000256" key="1">
    <source>
        <dbReference type="ARBA" id="ARBA00022741"/>
    </source>
</evidence>
<dbReference type="Pfam" id="PF00071">
    <property type="entry name" value="Ras"/>
    <property type="match status" value="1"/>
</dbReference>
<dbReference type="GO" id="GO:0003924">
    <property type="term" value="F:GTPase activity"/>
    <property type="evidence" value="ECO:0007669"/>
    <property type="project" value="InterPro"/>
</dbReference>
<dbReference type="SMART" id="SM00174">
    <property type="entry name" value="RHO"/>
    <property type="match status" value="1"/>
</dbReference>
<gene>
    <name evidence="2" type="ORF">CTAYLR_004371</name>
</gene>
<reference evidence="2" key="1">
    <citation type="submission" date="2023-01" db="EMBL/GenBank/DDBJ databases">
        <title>Metagenome sequencing of chrysophaentin producing Chrysophaeum taylorii.</title>
        <authorList>
            <person name="Davison J."/>
            <person name="Bewley C."/>
        </authorList>
    </citation>
    <scope>NUCLEOTIDE SEQUENCE</scope>
    <source>
        <strain evidence="2">NIES-1699</strain>
    </source>
</reference>
<dbReference type="InterPro" id="IPR001806">
    <property type="entry name" value="Small_GTPase"/>
</dbReference>
<organism evidence="2 3">
    <name type="scientific">Chrysophaeum taylorii</name>
    <dbReference type="NCBI Taxonomy" id="2483200"/>
    <lineage>
        <taxon>Eukaryota</taxon>
        <taxon>Sar</taxon>
        <taxon>Stramenopiles</taxon>
        <taxon>Ochrophyta</taxon>
        <taxon>Pelagophyceae</taxon>
        <taxon>Pelagomonadales</taxon>
        <taxon>Pelagomonadaceae</taxon>
        <taxon>Chrysophaeum</taxon>
    </lineage>
</organism>
<dbReference type="SMART" id="SM00175">
    <property type="entry name" value="RAB"/>
    <property type="match status" value="1"/>
</dbReference>
<dbReference type="PROSITE" id="PS51421">
    <property type="entry name" value="RAS"/>
    <property type="match status" value="1"/>
</dbReference>
<evidence type="ECO:0000313" key="3">
    <source>
        <dbReference type="Proteomes" id="UP001230188"/>
    </source>
</evidence>
<dbReference type="InterPro" id="IPR027417">
    <property type="entry name" value="P-loop_NTPase"/>
</dbReference>
<dbReference type="Proteomes" id="UP001230188">
    <property type="component" value="Unassembled WGS sequence"/>
</dbReference>
<evidence type="ECO:0000313" key="2">
    <source>
        <dbReference type="EMBL" id="KAJ8611940.1"/>
    </source>
</evidence>
<dbReference type="GO" id="GO:0005525">
    <property type="term" value="F:GTP binding"/>
    <property type="evidence" value="ECO:0007669"/>
    <property type="project" value="InterPro"/>
</dbReference>
<dbReference type="NCBIfam" id="TIGR00231">
    <property type="entry name" value="small_GTP"/>
    <property type="match status" value="1"/>
</dbReference>
<protein>
    <submittedName>
        <fullName evidence="2">Uncharacterized protein</fullName>
    </submittedName>
</protein>